<dbReference type="Proteomes" id="UP000008895">
    <property type="component" value="Chromosome"/>
</dbReference>
<reference evidence="2 3" key="1">
    <citation type="journal article" date="2011" name="J. Bacteriol.">
        <title>Complete genome sequence of the dog commensal and human pathogen Capnocytophaga canimorsus strain 5.</title>
        <authorList>
            <person name="Manfredi P."/>
            <person name="Pagni M."/>
            <person name="Cornelis G.R."/>
        </authorList>
    </citation>
    <scope>NUCLEOTIDE SEQUENCE [LARGE SCALE GENOMIC DNA]</scope>
    <source>
        <strain evidence="3">5</strain>
    </source>
</reference>
<dbReference type="eggNOG" id="ENOG5032RM9">
    <property type="taxonomic scope" value="Bacteria"/>
</dbReference>
<organism evidence="2 3">
    <name type="scientific">Capnocytophaga canimorsus (strain 5)</name>
    <dbReference type="NCBI Taxonomy" id="860228"/>
    <lineage>
        <taxon>Bacteria</taxon>
        <taxon>Pseudomonadati</taxon>
        <taxon>Bacteroidota</taxon>
        <taxon>Flavobacteriia</taxon>
        <taxon>Flavobacteriales</taxon>
        <taxon>Flavobacteriaceae</taxon>
        <taxon>Capnocytophaga</taxon>
    </lineage>
</organism>
<gene>
    <name evidence="2" type="ordered locus">Ccan_20960</name>
</gene>
<dbReference type="GO" id="GO:0008168">
    <property type="term" value="F:methyltransferase activity"/>
    <property type="evidence" value="ECO:0007669"/>
    <property type="project" value="UniProtKB-KW"/>
</dbReference>
<evidence type="ECO:0000313" key="2">
    <source>
        <dbReference type="EMBL" id="AEK24212.1"/>
    </source>
</evidence>
<dbReference type="EMBL" id="CP002113">
    <property type="protein sequence ID" value="AEK24212.1"/>
    <property type="molecule type" value="Genomic_DNA"/>
</dbReference>
<proteinExistence type="predicted"/>
<accession>F9YU94</accession>
<dbReference type="KEGG" id="ccm:Ccan_20960"/>
<evidence type="ECO:0000256" key="1">
    <source>
        <dbReference type="SAM" id="Coils"/>
    </source>
</evidence>
<feature type="coiled-coil region" evidence="1">
    <location>
        <begin position="13"/>
        <end position="47"/>
    </location>
</feature>
<sequence>MLGVVMISSSHSADRKVYEIAKLNEKVNQLKSEFVEVRSKLQKVKLESTLLEQLKSNGLKQSANPPQKIKVIVKE</sequence>
<dbReference type="InterPro" id="IPR045755">
    <property type="entry name" value="FtsL-like"/>
</dbReference>
<dbReference type="AlphaFoldDB" id="F9YU94"/>
<keyword evidence="3" id="KW-1185">Reference proteome</keyword>
<dbReference type="GO" id="GO:0032259">
    <property type="term" value="P:methylation"/>
    <property type="evidence" value="ECO:0007669"/>
    <property type="project" value="UniProtKB-KW"/>
</dbReference>
<keyword evidence="1" id="KW-0175">Coiled coil</keyword>
<keyword evidence="2" id="KW-0489">Methyltransferase</keyword>
<name>F9YU94_CAPCC</name>
<dbReference type="STRING" id="860228.Ccan_20960"/>
<keyword evidence="2" id="KW-0808">Transferase</keyword>
<evidence type="ECO:0000313" key="3">
    <source>
        <dbReference type="Proteomes" id="UP000008895"/>
    </source>
</evidence>
<dbReference type="HOGENOM" id="CLU_110694_3_1_10"/>
<dbReference type="EC" id="2.1.1.-" evidence="2"/>
<dbReference type="Pfam" id="PF19579">
    <property type="entry name" value="FtsL_2"/>
    <property type="match status" value="1"/>
</dbReference>
<protein>
    <submittedName>
        <fullName evidence="2">S-adenosyl-methyltransferase MraW</fullName>
        <ecNumber evidence="2">2.1.1.-</ecNumber>
    </submittedName>
</protein>